<dbReference type="AlphaFoldDB" id="A0AAX4JEQ8"/>
<protein>
    <submittedName>
        <fullName evidence="2">Uncharacterized protein</fullName>
    </submittedName>
</protein>
<dbReference type="RefSeq" id="XP_065330645.1">
    <property type="nucleotide sequence ID" value="XM_065474573.1"/>
</dbReference>
<accession>A0AAX4JEQ8</accession>
<evidence type="ECO:0000256" key="1">
    <source>
        <dbReference type="SAM" id="Coils"/>
    </source>
</evidence>
<keyword evidence="3" id="KW-1185">Reference proteome</keyword>
<dbReference type="GeneID" id="90542334"/>
<organism evidence="2 3">
    <name type="scientific">Vairimorpha necatrix</name>
    <dbReference type="NCBI Taxonomy" id="6039"/>
    <lineage>
        <taxon>Eukaryota</taxon>
        <taxon>Fungi</taxon>
        <taxon>Fungi incertae sedis</taxon>
        <taxon>Microsporidia</taxon>
        <taxon>Nosematidae</taxon>
        <taxon>Vairimorpha</taxon>
    </lineage>
</organism>
<evidence type="ECO:0000313" key="2">
    <source>
        <dbReference type="EMBL" id="WUR04500.1"/>
    </source>
</evidence>
<reference evidence="2" key="1">
    <citation type="journal article" date="2024" name="BMC Genomics">
        <title>Functional annotation of a divergent genome using sequence and structure-based similarity.</title>
        <authorList>
            <person name="Svedberg D."/>
            <person name="Winiger R.R."/>
            <person name="Berg A."/>
            <person name="Sharma H."/>
            <person name="Tellgren-Roth C."/>
            <person name="Debrunner-Vossbrinck B.A."/>
            <person name="Vossbrinck C.R."/>
            <person name="Barandun J."/>
        </authorList>
    </citation>
    <scope>NUCLEOTIDE SEQUENCE</scope>
    <source>
        <strain evidence="2">Illinois isolate</strain>
    </source>
</reference>
<gene>
    <name evidence="2" type="ORF">VNE69_09055</name>
</gene>
<sequence length="178" mass="21331">MNLIYLLSMFIKKTIGTKQSVLNTSEDLPTTKQSENITAFSDDQLVQKINEKGKTQDEKIELERKACSELIENEKKIFEQELIDERKEHKKNIKSEWEEFEMVRKALESCDKNNKEEYSELRAFFALALNKWHYFYREEVKRSKEKEILLKKMLEAKVSNIMKESDNRIRNIRNQETE</sequence>
<dbReference type="KEGG" id="vnx:VNE69_09055"/>
<name>A0AAX4JEQ8_9MICR</name>
<dbReference type="EMBL" id="CP142734">
    <property type="protein sequence ID" value="WUR04500.1"/>
    <property type="molecule type" value="Genomic_DNA"/>
</dbReference>
<keyword evidence="1" id="KW-0175">Coiled coil</keyword>
<dbReference type="Proteomes" id="UP001334084">
    <property type="component" value="Chromosome 9"/>
</dbReference>
<proteinExistence type="predicted"/>
<feature type="coiled-coil region" evidence="1">
    <location>
        <begin position="45"/>
        <end position="88"/>
    </location>
</feature>
<evidence type="ECO:0000313" key="3">
    <source>
        <dbReference type="Proteomes" id="UP001334084"/>
    </source>
</evidence>